<proteinExistence type="predicted"/>
<keyword evidence="2" id="KW-1185">Reference proteome</keyword>
<sequence length="87" mass="9850">MRSIPFFLTLITLIASCGQKPGKYQLFDERLTIELDEGLREKPGSRKMVADSVMGEPCFLTEQTFRITWVDQQGTDTETSLLTYKGA</sequence>
<evidence type="ECO:0008006" key="3">
    <source>
        <dbReference type="Google" id="ProtNLM"/>
    </source>
</evidence>
<accession>A0ABV5J9J0</accession>
<dbReference type="EMBL" id="JBHMEW010000068">
    <property type="protein sequence ID" value="MFB9213512.1"/>
    <property type="molecule type" value="Genomic_DNA"/>
</dbReference>
<gene>
    <name evidence="1" type="ORF">ACFFUR_16970</name>
</gene>
<comment type="caution">
    <text evidence="1">The sequence shown here is derived from an EMBL/GenBank/DDBJ whole genome shotgun (WGS) entry which is preliminary data.</text>
</comment>
<dbReference type="Proteomes" id="UP001589654">
    <property type="component" value="Unassembled WGS sequence"/>
</dbReference>
<dbReference type="PROSITE" id="PS51257">
    <property type="entry name" value="PROKAR_LIPOPROTEIN"/>
    <property type="match status" value="1"/>
</dbReference>
<protein>
    <recommendedName>
        <fullName evidence="3">Lipoprotein</fullName>
    </recommendedName>
</protein>
<evidence type="ECO:0000313" key="2">
    <source>
        <dbReference type="Proteomes" id="UP001589654"/>
    </source>
</evidence>
<reference evidence="1 2" key="1">
    <citation type="submission" date="2024-09" db="EMBL/GenBank/DDBJ databases">
        <authorList>
            <person name="Sun Q."/>
            <person name="Mori K."/>
        </authorList>
    </citation>
    <scope>NUCLEOTIDE SEQUENCE [LARGE SCALE GENOMIC DNA]</scope>
    <source>
        <strain evidence="1 2">CECT 7682</strain>
    </source>
</reference>
<name>A0ABV5J9J0_9BACT</name>
<dbReference type="RefSeq" id="WP_290248944.1">
    <property type="nucleotide sequence ID" value="NZ_JAUFQT010000002.1"/>
</dbReference>
<evidence type="ECO:0000313" key="1">
    <source>
        <dbReference type="EMBL" id="MFB9213512.1"/>
    </source>
</evidence>
<organism evidence="1 2">
    <name type="scientific">Echinicola jeungdonensis</name>
    <dbReference type="NCBI Taxonomy" id="709343"/>
    <lineage>
        <taxon>Bacteria</taxon>
        <taxon>Pseudomonadati</taxon>
        <taxon>Bacteroidota</taxon>
        <taxon>Cytophagia</taxon>
        <taxon>Cytophagales</taxon>
        <taxon>Cyclobacteriaceae</taxon>
        <taxon>Echinicola</taxon>
    </lineage>
</organism>